<gene>
    <name evidence="2" type="ORF">B9G79_02750</name>
</gene>
<dbReference type="OrthoDB" id="5295243at2"/>
<dbReference type="EMBL" id="CP020946">
    <property type="protein sequence ID" value="ASD62564.1"/>
    <property type="molecule type" value="Genomic_DNA"/>
</dbReference>
<proteinExistence type="predicted"/>
<organism evidence="2 3">
    <name type="scientific">Bdellovibrio bacteriovorus</name>
    <dbReference type="NCBI Taxonomy" id="959"/>
    <lineage>
        <taxon>Bacteria</taxon>
        <taxon>Pseudomonadati</taxon>
        <taxon>Bdellovibrionota</taxon>
        <taxon>Bdellovibrionia</taxon>
        <taxon>Bdellovibrionales</taxon>
        <taxon>Pseudobdellovibrionaceae</taxon>
        <taxon>Bdellovibrio</taxon>
    </lineage>
</organism>
<dbReference type="Proteomes" id="UP000197003">
    <property type="component" value="Chromosome"/>
</dbReference>
<dbReference type="AlphaFoldDB" id="A0A1Z3N514"/>
<evidence type="ECO:0000313" key="2">
    <source>
        <dbReference type="EMBL" id="ASD62564.1"/>
    </source>
</evidence>
<keyword evidence="1" id="KW-0732">Signal</keyword>
<reference evidence="2 3" key="1">
    <citation type="submission" date="2017-04" db="EMBL/GenBank/DDBJ databases">
        <title>Whole genome sequence of Bdellovibrio bacteriovorus strain SSB218315.</title>
        <authorList>
            <person name="Oyedara O."/>
            <person name="Rodriguez-Perez M.A."/>
        </authorList>
    </citation>
    <scope>NUCLEOTIDE SEQUENCE [LARGE SCALE GENOMIC DNA]</scope>
    <source>
        <strain evidence="2 3">SSB218315</strain>
    </source>
</reference>
<feature type="chain" id="PRO_5012147852" description="Outer membrane protein beta-barrel domain-containing protein" evidence="1">
    <location>
        <begin position="19"/>
        <end position="165"/>
    </location>
</feature>
<feature type="signal peptide" evidence="1">
    <location>
        <begin position="1"/>
        <end position="18"/>
    </location>
</feature>
<evidence type="ECO:0008006" key="4">
    <source>
        <dbReference type="Google" id="ProtNLM"/>
    </source>
</evidence>
<name>A0A1Z3N514_BDEBC</name>
<accession>A0A1Z3N514</accession>
<evidence type="ECO:0000256" key="1">
    <source>
        <dbReference type="SAM" id="SignalP"/>
    </source>
</evidence>
<sequence length="165" mass="17506">MKKLIVVLCLLSSSAAFAARNVASYGGNKTASINLGMTSSALNIGGRMEFDDAQGALGAYVFMQTEKKDAGIPQVLSFGAHSFVRLVEASNVTAFLAPGVGISMIKMDGADDKTVVGPSFRYGAQYKLANGAGAIGIERFEVWNWFDEDTASSVDFTSAVYSFNF</sequence>
<evidence type="ECO:0000313" key="3">
    <source>
        <dbReference type="Proteomes" id="UP000197003"/>
    </source>
</evidence>
<dbReference type="RefSeq" id="WP_088564195.1">
    <property type="nucleotide sequence ID" value="NZ_CP020946.1"/>
</dbReference>
<protein>
    <recommendedName>
        <fullName evidence="4">Outer membrane protein beta-barrel domain-containing protein</fullName>
    </recommendedName>
</protein>